<dbReference type="EMBL" id="VTPS01000005">
    <property type="protein sequence ID" value="TZE82534.1"/>
    <property type="molecule type" value="Genomic_DNA"/>
</dbReference>
<dbReference type="GO" id="GO:0016740">
    <property type="term" value="F:transferase activity"/>
    <property type="evidence" value="ECO:0007669"/>
    <property type="project" value="UniProtKB-KW"/>
</dbReference>
<dbReference type="SUPFAM" id="SSF53067">
    <property type="entry name" value="Actin-like ATPase domain"/>
    <property type="match status" value="2"/>
</dbReference>
<protein>
    <submittedName>
        <fullName evidence="2">tRNA (Adenosine(37)-N6)-threonylcarbamoyltransferase complex dimerization subunit type 1 TsaB</fullName>
    </submittedName>
</protein>
<evidence type="ECO:0000259" key="1">
    <source>
        <dbReference type="Pfam" id="PF00814"/>
    </source>
</evidence>
<comment type="caution">
    <text evidence="2">The sequence shown here is derived from an EMBL/GenBank/DDBJ whole genome shotgun (WGS) entry which is preliminary data.</text>
</comment>
<reference evidence="2 3" key="1">
    <citation type="submission" date="2019-08" db="EMBL/GenBank/DDBJ databases">
        <title>Calorimonas adulescens gen. nov., sp. nov., an anaerobic thermophilic bacterium from Sakhalin hot spring.</title>
        <authorList>
            <person name="Khomyakova M.A."/>
            <person name="Merkel A.Y."/>
            <person name="Novikov A."/>
            <person name="Bonch-Osmolovskaya E.A."/>
            <person name="Slobodkin A.I."/>
        </authorList>
    </citation>
    <scope>NUCLEOTIDE SEQUENCE [LARGE SCALE GENOMIC DNA]</scope>
    <source>
        <strain evidence="2 3">A05MB</strain>
    </source>
</reference>
<gene>
    <name evidence="2" type="primary">tsaB</name>
    <name evidence="2" type="ORF">FWJ32_04440</name>
</gene>
<dbReference type="InterPro" id="IPR022496">
    <property type="entry name" value="T6A_TsaB"/>
</dbReference>
<proteinExistence type="predicted"/>
<dbReference type="GO" id="GO:0005829">
    <property type="term" value="C:cytosol"/>
    <property type="evidence" value="ECO:0007669"/>
    <property type="project" value="TreeGrafter"/>
</dbReference>
<dbReference type="InterPro" id="IPR000905">
    <property type="entry name" value="Gcp-like_dom"/>
</dbReference>
<evidence type="ECO:0000313" key="2">
    <source>
        <dbReference type="EMBL" id="TZE82534.1"/>
    </source>
</evidence>
<dbReference type="RefSeq" id="WP_149544773.1">
    <property type="nucleotide sequence ID" value="NZ_VTPS01000005.1"/>
</dbReference>
<dbReference type="PANTHER" id="PTHR11735:SF11">
    <property type="entry name" value="TRNA THREONYLCARBAMOYLADENOSINE BIOSYNTHESIS PROTEIN TSAB"/>
    <property type="match status" value="1"/>
</dbReference>
<dbReference type="NCBIfam" id="TIGR03725">
    <property type="entry name" value="T6A_YeaZ"/>
    <property type="match status" value="1"/>
</dbReference>
<keyword evidence="3" id="KW-1185">Reference proteome</keyword>
<dbReference type="Gene3D" id="3.30.420.40">
    <property type="match status" value="2"/>
</dbReference>
<dbReference type="AlphaFoldDB" id="A0A5D8QEC6"/>
<keyword evidence="2" id="KW-0808">Transferase</keyword>
<feature type="domain" description="Gcp-like" evidence="1">
    <location>
        <begin position="34"/>
        <end position="218"/>
    </location>
</feature>
<dbReference type="Pfam" id="PF00814">
    <property type="entry name" value="TsaD"/>
    <property type="match status" value="1"/>
</dbReference>
<accession>A0A5D8QEC6</accession>
<dbReference type="InterPro" id="IPR043129">
    <property type="entry name" value="ATPase_NBD"/>
</dbReference>
<dbReference type="CDD" id="cd24032">
    <property type="entry name" value="ASKHA_NBD_TsaB"/>
    <property type="match status" value="1"/>
</dbReference>
<organism evidence="2 3">
    <name type="scientific">Calorimonas adulescens</name>
    <dbReference type="NCBI Taxonomy" id="2606906"/>
    <lineage>
        <taxon>Bacteria</taxon>
        <taxon>Bacillati</taxon>
        <taxon>Bacillota</taxon>
        <taxon>Clostridia</taxon>
        <taxon>Thermoanaerobacterales</taxon>
        <taxon>Thermoanaerobacteraceae</taxon>
        <taxon>Calorimonas</taxon>
    </lineage>
</organism>
<dbReference type="Proteomes" id="UP000322976">
    <property type="component" value="Unassembled WGS sequence"/>
</dbReference>
<sequence>MRILGIDTSTSVGSAAVVEDDRILGEFYIESNMTHSVKFMPMMAGLLKTLEMKIEDVDAVAVTIGPGSFTGLRIGLAHAKAICHALDKPIVGINTLDALAYNMFNMRRTVCPMLDARNEQVYTAIYEDGKRVSEYMGISIHDLIHELRGRDVMISGDGARRYAEVFRDNLPGVILAPAYLMMPRASSIAMLGIEKLKAGEEDNLYKIAPFYMRKPQAERLRELRK</sequence>
<evidence type="ECO:0000313" key="3">
    <source>
        <dbReference type="Proteomes" id="UP000322976"/>
    </source>
</evidence>
<name>A0A5D8QEC6_9THEO</name>
<dbReference type="PANTHER" id="PTHR11735">
    <property type="entry name" value="TRNA N6-ADENOSINE THREONYLCARBAMOYLTRANSFERASE"/>
    <property type="match status" value="1"/>
</dbReference>
<dbReference type="GO" id="GO:0002949">
    <property type="term" value="P:tRNA threonylcarbamoyladenosine modification"/>
    <property type="evidence" value="ECO:0007669"/>
    <property type="project" value="InterPro"/>
</dbReference>